<protein>
    <submittedName>
        <fullName evidence="2">PaaI family thioesterase</fullName>
    </submittedName>
</protein>
<accession>A0A437LVP6</accession>
<dbReference type="InterPro" id="IPR006683">
    <property type="entry name" value="Thioestr_dom"/>
</dbReference>
<dbReference type="GO" id="GO:0016790">
    <property type="term" value="F:thiolester hydrolase activity"/>
    <property type="evidence" value="ECO:0007669"/>
    <property type="project" value="UniProtKB-ARBA"/>
</dbReference>
<dbReference type="OrthoDB" id="9813158at2"/>
<gene>
    <name evidence="2" type="ORF">EOD43_22100</name>
</gene>
<proteinExistence type="predicted"/>
<reference evidence="2 3" key="1">
    <citation type="submission" date="2019-01" db="EMBL/GenBank/DDBJ databases">
        <authorList>
            <person name="Chen W.-M."/>
        </authorList>
    </citation>
    <scope>NUCLEOTIDE SEQUENCE [LARGE SCALE GENOMIC DNA]</scope>
    <source>
        <strain evidence="2 3">CCP-7</strain>
    </source>
</reference>
<evidence type="ECO:0000259" key="1">
    <source>
        <dbReference type="Pfam" id="PF03061"/>
    </source>
</evidence>
<dbReference type="Gene3D" id="3.10.129.10">
    <property type="entry name" value="Hotdog Thioesterase"/>
    <property type="match status" value="1"/>
</dbReference>
<dbReference type="InterPro" id="IPR029069">
    <property type="entry name" value="HotDog_dom_sf"/>
</dbReference>
<evidence type="ECO:0000313" key="2">
    <source>
        <dbReference type="EMBL" id="RVT89458.1"/>
    </source>
</evidence>
<sequence length="126" mass="13973">MTDWLPPYADFLGIHRVAGADEPRITMAYADNVQGRPGFVHGGVIGGLLEMACYEALIVQLGEDRPKIKPINVAIDFLRGGLMQDTFAVATIQRIGKRIANAQAIAWQDDRDRPIATARMHFLLDR</sequence>
<evidence type="ECO:0000313" key="3">
    <source>
        <dbReference type="Proteomes" id="UP000282971"/>
    </source>
</evidence>
<keyword evidence="3" id="KW-1185">Reference proteome</keyword>
<dbReference type="CDD" id="cd03443">
    <property type="entry name" value="PaaI_thioesterase"/>
    <property type="match status" value="1"/>
</dbReference>
<comment type="caution">
    <text evidence="2">The sequence shown here is derived from an EMBL/GenBank/DDBJ whole genome shotgun (WGS) entry which is preliminary data.</text>
</comment>
<dbReference type="SUPFAM" id="SSF54637">
    <property type="entry name" value="Thioesterase/thiol ester dehydrase-isomerase"/>
    <property type="match status" value="1"/>
</dbReference>
<feature type="domain" description="Thioesterase" evidence="1">
    <location>
        <begin position="38"/>
        <end position="113"/>
    </location>
</feature>
<dbReference type="Pfam" id="PF03061">
    <property type="entry name" value="4HBT"/>
    <property type="match status" value="1"/>
</dbReference>
<dbReference type="EMBL" id="SACN01000005">
    <property type="protein sequence ID" value="RVT89458.1"/>
    <property type="molecule type" value="Genomic_DNA"/>
</dbReference>
<dbReference type="RefSeq" id="WP_127746550.1">
    <property type="nucleotide sequence ID" value="NZ_SACN01000005.1"/>
</dbReference>
<dbReference type="Proteomes" id="UP000282971">
    <property type="component" value="Unassembled WGS sequence"/>
</dbReference>
<organism evidence="2 3">
    <name type="scientific">Sphingomonas crocodyli</name>
    <dbReference type="NCBI Taxonomy" id="1979270"/>
    <lineage>
        <taxon>Bacteria</taxon>
        <taxon>Pseudomonadati</taxon>
        <taxon>Pseudomonadota</taxon>
        <taxon>Alphaproteobacteria</taxon>
        <taxon>Sphingomonadales</taxon>
        <taxon>Sphingomonadaceae</taxon>
        <taxon>Sphingomonas</taxon>
    </lineage>
</organism>
<name>A0A437LVP6_9SPHN</name>
<dbReference type="AlphaFoldDB" id="A0A437LVP6"/>